<evidence type="ECO:0000313" key="3">
    <source>
        <dbReference type="Proteomes" id="UP001237156"/>
    </source>
</evidence>
<keyword evidence="3" id="KW-1185">Reference proteome</keyword>
<feature type="transmembrane region" description="Helical" evidence="1">
    <location>
        <begin position="50"/>
        <end position="67"/>
    </location>
</feature>
<organism evidence="2 3">
    <name type="scientific">Ottowia cancrivicina</name>
    <dbReference type="NCBI Taxonomy" id="3040346"/>
    <lineage>
        <taxon>Bacteria</taxon>
        <taxon>Pseudomonadati</taxon>
        <taxon>Pseudomonadota</taxon>
        <taxon>Betaproteobacteria</taxon>
        <taxon>Burkholderiales</taxon>
        <taxon>Comamonadaceae</taxon>
        <taxon>Ottowia</taxon>
    </lineage>
</organism>
<dbReference type="AlphaFoldDB" id="A0AAW6RL87"/>
<comment type="caution">
    <text evidence="2">The sequence shown here is derived from an EMBL/GenBank/DDBJ whole genome shotgun (WGS) entry which is preliminary data.</text>
</comment>
<keyword evidence="1" id="KW-0812">Transmembrane</keyword>
<dbReference type="Proteomes" id="UP001237156">
    <property type="component" value="Unassembled WGS sequence"/>
</dbReference>
<keyword evidence="1" id="KW-0472">Membrane</keyword>
<dbReference type="EMBL" id="JARVII010000007">
    <property type="protein sequence ID" value="MDG9699066.1"/>
    <property type="molecule type" value="Genomic_DNA"/>
</dbReference>
<evidence type="ECO:0000256" key="1">
    <source>
        <dbReference type="SAM" id="Phobius"/>
    </source>
</evidence>
<proteinExistence type="predicted"/>
<reference evidence="2 3" key="1">
    <citation type="submission" date="2023-04" db="EMBL/GenBank/DDBJ databases">
        <title>Ottowia paracancer sp. nov., isolated from human stomach.</title>
        <authorList>
            <person name="Song Y."/>
        </authorList>
    </citation>
    <scope>NUCLEOTIDE SEQUENCE [LARGE SCALE GENOMIC DNA]</scope>
    <source>
        <strain evidence="2 3">10c7w1</strain>
    </source>
</reference>
<sequence length="68" mass="7138">MFLTRDTGAAQNASAPEAAAHAQAAADFQNLSTLARSLAVKGGGPEWNKTAEILVCGMLFLLVLGFFR</sequence>
<name>A0AAW6RL87_9BURK</name>
<protein>
    <submittedName>
        <fullName evidence="2">Uncharacterized protein</fullName>
    </submittedName>
</protein>
<evidence type="ECO:0000313" key="2">
    <source>
        <dbReference type="EMBL" id="MDG9699066.1"/>
    </source>
</evidence>
<accession>A0AAW6RL87</accession>
<keyword evidence="1" id="KW-1133">Transmembrane helix</keyword>
<gene>
    <name evidence="2" type="ORF">QB898_04910</name>
</gene>